<organism evidence="2 3">
    <name type="scientific">Meloidogyne incognita</name>
    <name type="common">Southern root-knot nematode worm</name>
    <name type="synonym">Oxyuris incognita</name>
    <dbReference type="NCBI Taxonomy" id="6306"/>
    <lineage>
        <taxon>Eukaryota</taxon>
        <taxon>Metazoa</taxon>
        <taxon>Ecdysozoa</taxon>
        <taxon>Nematoda</taxon>
        <taxon>Chromadorea</taxon>
        <taxon>Rhabditida</taxon>
        <taxon>Tylenchina</taxon>
        <taxon>Tylenchomorpha</taxon>
        <taxon>Tylenchoidea</taxon>
        <taxon>Meloidogynidae</taxon>
        <taxon>Meloidogyninae</taxon>
        <taxon>Meloidogyne</taxon>
        <taxon>Meloidogyne incognita group</taxon>
    </lineage>
</organism>
<dbReference type="AlphaFoldDB" id="A0A914M1N2"/>
<evidence type="ECO:0000313" key="2">
    <source>
        <dbReference type="Proteomes" id="UP000887563"/>
    </source>
</evidence>
<accession>A0A914M1N2</accession>
<name>A0A914M1N2_MELIC</name>
<evidence type="ECO:0000256" key="1">
    <source>
        <dbReference type="SAM" id="SignalP"/>
    </source>
</evidence>
<proteinExistence type="predicted"/>
<sequence>MLVFLLILLLFFIKTRKSFLKTRQARTCLFFGELVVLSFLLLFPSPPNSLHNSPVRMS</sequence>
<reference evidence="3" key="1">
    <citation type="submission" date="2022-11" db="UniProtKB">
        <authorList>
            <consortium name="WormBaseParasite"/>
        </authorList>
    </citation>
    <scope>IDENTIFICATION</scope>
</reference>
<dbReference type="Proteomes" id="UP000887563">
    <property type="component" value="Unplaced"/>
</dbReference>
<keyword evidence="1" id="KW-0732">Signal</keyword>
<protein>
    <submittedName>
        <fullName evidence="3">Candidate secreted effector</fullName>
    </submittedName>
</protein>
<keyword evidence="2" id="KW-1185">Reference proteome</keyword>
<feature type="chain" id="PRO_5037042215" evidence="1">
    <location>
        <begin position="19"/>
        <end position="58"/>
    </location>
</feature>
<feature type="signal peptide" evidence="1">
    <location>
        <begin position="1"/>
        <end position="18"/>
    </location>
</feature>
<evidence type="ECO:0000313" key="3">
    <source>
        <dbReference type="WBParaSite" id="Minc3s01066g20376"/>
    </source>
</evidence>
<dbReference type="WBParaSite" id="Minc3s01066g20376">
    <property type="protein sequence ID" value="Minc3s01066g20376"/>
    <property type="gene ID" value="Minc3s01066g20376"/>
</dbReference>